<accession>A0A430AQB5</accession>
<evidence type="ECO:0000313" key="2">
    <source>
        <dbReference type="Proteomes" id="UP000287605"/>
    </source>
</evidence>
<evidence type="ECO:0000313" key="1">
    <source>
        <dbReference type="EMBL" id="RSU10321.1"/>
    </source>
</evidence>
<gene>
    <name evidence="1" type="ORF">CBF29_09930</name>
</gene>
<proteinExistence type="predicted"/>
<dbReference type="Pfam" id="PF11457">
    <property type="entry name" value="DUF3021"/>
    <property type="match status" value="1"/>
</dbReference>
<name>A0A430AQB5_9ENTE</name>
<sequence>MVLPVFIVIYIIIWLNEYLKGKKSASEINKRLSKR</sequence>
<dbReference type="InterPro" id="IPR021560">
    <property type="entry name" value="DUF3021"/>
</dbReference>
<comment type="caution">
    <text evidence="1">The sequence shown here is derived from an EMBL/GenBank/DDBJ whole genome shotgun (WGS) entry which is preliminary data.</text>
</comment>
<dbReference type="RefSeq" id="WP_126809567.1">
    <property type="nucleotide sequence ID" value="NZ_NGKA01000015.1"/>
</dbReference>
<dbReference type="EMBL" id="NGKA01000015">
    <property type="protein sequence ID" value="RSU10321.1"/>
    <property type="molecule type" value="Genomic_DNA"/>
</dbReference>
<organism evidence="1 2">
    <name type="scientific">Vagococcus elongatus</name>
    <dbReference type="NCBI Taxonomy" id="180344"/>
    <lineage>
        <taxon>Bacteria</taxon>
        <taxon>Bacillati</taxon>
        <taxon>Bacillota</taxon>
        <taxon>Bacilli</taxon>
        <taxon>Lactobacillales</taxon>
        <taxon>Enterococcaceae</taxon>
        <taxon>Vagococcus</taxon>
    </lineage>
</organism>
<dbReference type="Proteomes" id="UP000287605">
    <property type="component" value="Unassembled WGS sequence"/>
</dbReference>
<protein>
    <submittedName>
        <fullName evidence="1">Uncharacterized protein</fullName>
    </submittedName>
</protein>
<reference evidence="1 2" key="1">
    <citation type="submission" date="2017-05" db="EMBL/GenBank/DDBJ databases">
        <title>Vagococcus spp. assemblies.</title>
        <authorList>
            <person name="Gulvik C.A."/>
        </authorList>
    </citation>
    <scope>NUCLEOTIDE SEQUENCE [LARGE SCALE GENOMIC DNA]</scope>
    <source>
        <strain evidence="1 2">CCUG 51432</strain>
    </source>
</reference>
<keyword evidence="2" id="KW-1185">Reference proteome</keyword>
<dbReference type="AlphaFoldDB" id="A0A430AQB5"/>